<feature type="compositionally biased region" description="Acidic residues" evidence="1">
    <location>
        <begin position="232"/>
        <end position="242"/>
    </location>
</feature>
<dbReference type="eggNOG" id="ENOG502Z9D8">
    <property type="taxonomic scope" value="Bacteria"/>
</dbReference>
<gene>
    <name evidence="2" type="ORF">DL1_15015</name>
</gene>
<name>A0A074TG83_9RHOB</name>
<comment type="caution">
    <text evidence="2">The sequence shown here is derived from an EMBL/GenBank/DDBJ whole genome shotgun (WGS) entry which is preliminary data.</text>
</comment>
<dbReference type="Proteomes" id="UP000027725">
    <property type="component" value="Unassembled WGS sequence"/>
</dbReference>
<keyword evidence="3" id="KW-1185">Reference proteome</keyword>
<evidence type="ECO:0000313" key="2">
    <source>
        <dbReference type="EMBL" id="KEP68068.1"/>
    </source>
</evidence>
<sequence>MSDQAQISDKDVQALFTRASGDYLFARWGRPIVPVVFGVEAGTLATVKGAVEAVAALSGHKMAETDPELGANLMIFFFRDWQELLEVPNLDHLVEGLHDLVMRLDGQDATQYRVFRFDADGAIRACFAFVRMSAALDEVPAEVIALQQAVQSIVLWSDTAFTERSPLANVQGVTVLRPDIAAVIAAGYDPTLPAVARDPAHALRLAARANLRQQEAERAVQALSREVGEAGHEDEEAGPDGA</sequence>
<dbReference type="EMBL" id="JHEH01000047">
    <property type="protein sequence ID" value="KEP68068.1"/>
    <property type="molecule type" value="Genomic_DNA"/>
</dbReference>
<reference evidence="2 3" key="1">
    <citation type="submission" date="2014-03" db="EMBL/GenBank/DDBJ databases">
        <title>The draft genome sequence of Thioclava dalianensis DLFJ1-1.</title>
        <authorList>
            <person name="Lai Q."/>
            <person name="Shao Z."/>
        </authorList>
    </citation>
    <scope>NUCLEOTIDE SEQUENCE [LARGE SCALE GENOMIC DNA]</scope>
    <source>
        <strain evidence="2 3">DLFJ1-1</strain>
    </source>
</reference>
<dbReference type="RefSeq" id="WP_074854766.1">
    <property type="nucleotide sequence ID" value="NZ_FOVB01000001.1"/>
</dbReference>
<evidence type="ECO:0000313" key="3">
    <source>
        <dbReference type="Proteomes" id="UP000027725"/>
    </source>
</evidence>
<organism evidence="2 3">
    <name type="scientific">Thioclava dalianensis</name>
    <dbReference type="NCBI Taxonomy" id="1185766"/>
    <lineage>
        <taxon>Bacteria</taxon>
        <taxon>Pseudomonadati</taxon>
        <taxon>Pseudomonadota</taxon>
        <taxon>Alphaproteobacteria</taxon>
        <taxon>Rhodobacterales</taxon>
        <taxon>Paracoccaceae</taxon>
        <taxon>Thioclava</taxon>
    </lineage>
</organism>
<feature type="region of interest" description="Disordered" evidence="1">
    <location>
        <begin position="220"/>
        <end position="242"/>
    </location>
</feature>
<dbReference type="STRING" id="1185766.SAMN05216224_101825"/>
<dbReference type="AlphaFoldDB" id="A0A074TG83"/>
<protein>
    <submittedName>
        <fullName evidence="2">Uncharacterized protein</fullName>
    </submittedName>
</protein>
<evidence type="ECO:0000256" key="1">
    <source>
        <dbReference type="SAM" id="MobiDB-lite"/>
    </source>
</evidence>
<proteinExistence type="predicted"/>
<accession>A0A074TG83</accession>